<dbReference type="Proteomes" id="UP000253772">
    <property type="component" value="Chromosome c1"/>
</dbReference>
<evidence type="ECO:0000313" key="1">
    <source>
        <dbReference type="EMBL" id="QBP09190.1"/>
    </source>
</evidence>
<dbReference type="AlphaFoldDB" id="A0A482IQM0"/>
<proteinExistence type="predicted"/>
<name>A0A482IQM0_9BURK</name>
<dbReference type="RefSeq" id="WP_024569144.1">
    <property type="nucleotide sequence ID" value="NZ_CP037900.1"/>
</dbReference>
<evidence type="ECO:0000313" key="2">
    <source>
        <dbReference type="Proteomes" id="UP000253772"/>
    </source>
</evidence>
<protein>
    <submittedName>
        <fullName evidence="1">Uncharacterized protein</fullName>
    </submittedName>
</protein>
<gene>
    <name evidence="1" type="ORF">DDF84_005145</name>
</gene>
<dbReference type="OrthoDB" id="9998170at2"/>
<accession>A0A482IQM0</accession>
<dbReference type="EMBL" id="CP037900">
    <property type="protein sequence ID" value="QBP09190.1"/>
    <property type="molecule type" value="Genomic_DNA"/>
</dbReference>
<sequence length="197" mass="21501">MQTFTPISETHRACRLAAQKLLNAVDDAYAALPDDAVPDLARADAIDSKFAEGEHKIWARIEGDALGLTLFEDLARHLRNGDDVRYTEHEPALAEAARMIRAARMHGAVDQTRVDAVASDLESFVKTGRAAFGALAEDVKRLCLARDLAQSNQRGNWLRRVARANPDADLSGLIRECERKSAAAKFAYATANSKGAK</sequence>
<organism evidence="1 2">
    <name type="scientific">Cupriavidus metallidurans</name>
    <dbReference type="NCBI Taxonomy" id="119219"/>
    <lineage>
        <taxon>Bacteria</taxon>
        <taxon>Pseudomonadati</taxon>
        <taxon>Pseudomonadota</taxon>
        <taxon>Betaproteobacteria</taxon>
        <taxon>Burkholderiales</taxon>
        <taxon>Burkholderiaceae</taxon>
        <taxon>Cupriavidus</taxon>
    </lineage>
</organism>
<reference evidence="1 2" key="1">
    <citation type="submission" date="2019-03" db="EMBL/GenBank/DDBJ databases">
        <title>Comparative insights into the high quality Complete genome sequence of highly metal resistant Cupriavidus metallidurans strain BS1 isolated from a gold-copper mine.</title>
        <authorList>
            <person name="Mazhar H.S."/>
            <person name="Rensing C."/>
        </authorList>
    </citation>
    <scope>NUCLEOTIDE SEQUENCE [LARGE SCALE GENOMIC DNA]</scope>
    <source>
        <strain evidence="1 2">BS1</strain>
    </source>
</reference>